<comment type="caution">
    <text evidence="2">The sequence shown here is derived from an EMBL/GenBank/DDBJ whole genome shotgun (WGS) entry which is preliminary data.</text>
</comment>
<gene>
    <name evidence="2" type="ORF">PIB30_004019</name>
</gene>
<feature type="region of interest" description="Disordered" evidence="1">
    <location>
        <begin position="60"/>
        <end position="100"/>
    </location>
</feature>
<protein>
    <submittedName>
        <fullName evidence="2">Uncharacterized protein</fullName>
    </submittedName>
</protein>
<accession>A0ABU6X0Z9</accession>
<name>A0ABU6X0Z9_9FABA</name>
<feature type="region of interest" description="Disordered" evidence="1">
    <location>
        <begin position="1"/>
        <end position="22"/>
    </location>
</feature>
<evidence type="ECO:0000313" key="2">
    <source>
        <dbReference type="EMBL" id="MED6191806.1"/>
    </source>
</evidence>
<evidence type="ECO:0000313" key="3">
    <source>
        <dbReference type="Proteomes" id="UP001341840"/>
    </source>
</evidence>
<keyword evidence="3" id="KW-1185">Reference proteome</keyword>
<feature type="compositionally biased region" description="Polar residues" evidence="1">
    <location>
        <begin position="9"/>
        <end position="18"/>
    </location>
</feature>
<organism evidence="2 3">
    <name type="scientific">Stylosanthes scabra</name>
    <dbReference type="NCBI Taxonomy" id="79078"/>
    <lineage>
        <taxon>Eukaryota</taxon>
        <taxon>Viridiplantae</taxon>
        <taxon>Streptophyta</taxon>
        <taxon>Embryophyta</taxon>
        <taxon>Tracheophyta</taxon>
        <taxon>Spermatophyta</taxon>
        <taxon>Magnoliopsida</taxon>
        <taxon>eudicotyledons</taxon>
        <taxon>Gunneridae</taxon>
        <taxon>Pentapetalae</taxon>
        <taxon>rosids</taxon>
        <taxon>fabids</taxon>
        <taxon>Fabales</taxon>
        <taxon>Fabaceae</taxon>
        <taxon>Papilionoideae</taxon>
        <taxon>50 kb inversion clade</taxon>
        <taxon>dalbergioids sensu lato</taxon>
        <taxon>Dalbergieae</taxon>
        <taxon>Pterocarpus clade</taxon>
        <taxon>Stylosanthes</taxon>
    </lineage>
</organism>
<dbReference type="Proteomes" id="UP001341840">
    <property type="component" value="Unassembled WGS sequence"/>
</dbReference>
<dbReference type="EMBL" id="JASCZI010211456">
    <property type="protein sequence ID" value="MED6191806.1"/>
    <property type="molecule type" value="Genomic_DNA"/>
</dbReference>
<sequence>MKGRPNPSRAKTQPPTHQGTHHRWFVDAADAVHRELPGACISLPRRRRPLPSSFLHWITDSCSTPTLPHPRRRSPPSPLALYAPPDHRYSPPELPQQQDNLKQNVSGRAWFVRKAKKLVL</sequence>
<evidence type="ECO:0000256" key="1">
    <source>
        <dbReference type="SAM" id="MobiDB-lite"/>
    </source>
</evidence>
<proteinExistence type="predicted"/>
<reference evidence="2 3" key="1">
    <citation type="journal article" date="2023" name="Plants (Basel)">
        <title>Bridging the Gap: Combining Genomics and Transcriptomics Approaches to Understand Stylosanthes scabra, an Orphan Legume from the Brazilian Caatinga.</title>
        <authorList>
            <person name="Ferreira-Neto J.R.C."/>
            <person name="da Silva M.D."/>
            <person name="Binneck E."/>
            <person name="de Melo N.F."/>
            <person name="da Silva R.H."/>
            <person name="de Melo A.L.T.M."/>
            <person name="Pandolfi V."/>
            <person name="Bustamante F.O."/>
            <person name="Brasileiro-Vidal A.C."/>
            <person name="Benko-Iseppon A.M."/>
        </authorList>
    </citation>
    <scope>NUCLEOTIDE SEQUENCE [LARGE SCALE GENOMIC DNA]</scope>
    <source>
        <tissue evidence="2">Leaves</tissue>
    </source>
</reference>